<dbReference type="EMBL" id="CAKOGP040002402">
    <property type="protein sequence ID" value="CAJ1968772.1"/>
    <property type="molecule type" value="Genomic_DNA"/>
</dbReference>
<dbReference type="SUPFAM" id="SSF56112">
    <property type="entry name" value="Protein kinase-like (PK-like)"/>
    <property type="match status" value="1"/>
</dbReference>
<protein>
    <recommendedName>
        <fullName evidence="2">Protein kinase domain-containing protein</fullName>
    </recommendedName>
</protein>
<evidence type="ECO:0000313" key="4">
    <source>
        <dbReference type="Proteomes" id="UP001295423"/>
    </source>
</evidence>
<evidence type="ECO:0000259" key="2">
    <source>
        <dbReference type="PROSITE" id="PS50011"/>
    </source>
</evidence>
<dbReference type="GO" id="GO:0005524">
    <property type="term" value="F:ATP binding"/>
    <property type="evidence" value="ECO:0007669"/>
    <property type="project" value="InterPro"/>
</dbReference>
<evidence type="ECO:0000256" key="1">
    <source>
        <dbReference type="SAM" id="MobiDB-lite"/>
    </source>
</evidence>
<accession>A0AAD2GBE8</accession>
<reference evidence="3" key="1">
    <citation type="submission" date="2023-08" db="EMBL/GenBank/DDBJ databases">
        <authorList>
            <person name="Audoor S."/>
            <person name="Bilcke G."/>
        </authorList>
    </citation>
    <scope>NUCLEOTIDE SEQUENCE</scope>
</reference>
<dbReference type="InterPro" id="IPR000719">
    <property type="entry name" value="Prot_kinase_dom"/>
</dbReference>
<dbReference type="PANTHER" id="PTHR44329">
    <property type="entry name" value="SERINE/THREONINE-PROTEIN KINASE TNNI3K-RELATED"/>
    <property type="match status" value="1"/>
</dbReference>
<dbReference type="PANTHER" id="PTHR44329:SF214">
    <property type="entry name" value="PROTEIN KINASE DOMAIN-CONTAINING PROTEIN"/>
    <property type="match status" value="1"/>
</dbReference>
<organism evidence="3 4">
    <name type="scientific">Cylindrotheca closterium</name>
    <dbReference type="NCBI Taxonomy" id="2856"/>
    <lineage>
        <taxon>Eukaryota</taxon>
        <taxon>Sar</taxon>
        <taxon>Stramenopiles</taxon>
        <taxon>Ochrophyta</taxon>
        <taxon>Bacillariophyta</taxon>
        <taxon>Bacillariophyceae</taxon>
        <taxon>Bacillariophycidae</taxon>
        <taxon>Bacillariales</taxon>
        <taxon>Bacillariaceae</taxon>
        <taxon>Cylindrotheca</taxon>
    </lineage>
</organism>
<dbReference type="Proteomes" id="UP001295423">
    <property type="component" value="Unassembled WGS sequence"/>
</dbReference>
<proteinExistence type="predicted"/>
<feature type="region of interest" description="Disordered" evidence="1">
    <location>
        <begin position="153"/>
        <end position="174"/>
    </location>
</feature>
<keyword evidence="4" id="KW-1185">Reference proteome</keyword>
<sequence>MAKRESTGDSLNTTDLIPKADVEQHLQDTNGRQFIESVAPAMRLSNSRRSPIQHNNKHIVLISSNHNHNATRSHPRKRQSLLLFKAAILLFCLHSVSSNFDSVWSPLITGMMKRKLSLQAATKAATKTKLESISFIKPRVIKLDASIENVQSLVDDDDEEHNDKESSSEHERRAIKVSERARIAKKSLENSYQYKKWQRDPNDEGCEPLREWQETSYLSCNKIHEVDFVTQASYLARGGLNAVLKMTDIDGSTHIVKILRYKRDYTDRNFDRVRRDSLVMERATSSKYVIDMYSFCGFSQIIEFGKDGGLDYWMEDGYDDLSQIEKLQIATQISQSLTDVHNLDGDGISSMTHGDIAAKQYILIDGIFKLNDFNRGRLIHWNSKLQEPCPYTIRNNDGKFRSPEEYKYLPQTAAIDVYTLGSIFVEMITGKEAWYGYEIEVAQQAISDGMLPPLEGKINNPSDPITQVLMKAIEMCYVYEPTDRPQASNVTDFLKGEATRLGVQWDKLFEGVRRNALTTAE</sequence>
<dbReference type="SMART" id="SM00220">
    <property type="entry name" value="S_TKc"/>
    <property type="match status" value="1"/>
</dbReference>
<name>A0AAD2GBE8_9STRA</name>
<feature type="domain" description="Protein kinase" evidence="2">
    <location>
        <begin position="229"/>
        <end position="494"/>
    </location>
</feature>
<dbReference type="InterPro" id="IPR011009">
    <property type="entry name" value="Kinase-like_dom_sf"/>
</dbReference>
<dbReference type="AlphaFoldDB" id="A0AAD2GBE8"/>
<dbReference type="Gene3D" id="1.10.510.10">
    <property type="entry name" value="Transferase(Phosphotransferase) domain 1"/>
    <property type="match status" value="1"/>
</dbReference>
<evidence type="ECO:0000313" key="3">
    <source>
        <dbReference type="EMBL" id="CAJ1968772.1"/>
    </source>
</evidence>
<dbReference type="Pfam" id="PF00069">
    <property type="entry name" value="Pkinase"/>
    <property type="match status" value="1"/>
</dbReference>
<feature type="compositionally biased region" description="Basic and acidic residues" evidence="1">
    <location>
        <begin position="161"/>
        <end position="174"/>
    </location>
</feature>
<dbReference type="PROSITE" id="PS50011">
    <property type="entry name" value="PROTEIN_KINASE_DOM"/>
    <property type="match status" value="1"/>
</dbReference>
<dbReference type="GO" id="GO:0004674">
    <property type="term" value="F:protein serine/threonine kinase activity"/>
    <property type="evidence" value="ECO:0007669"/>
    <property type="project" value="TreeGrafter"/>
</dbReference>
<comment type="caution">
    <text evidence="3">The sequence shown here is derived from an EMBL/GenBank/DDBJ whole genome shotgun (WGS) entry which is preliminary data.</text>
</comment>
<dbReference type="InterPro" id="IPR051681">
    <property type="entry name" value="Ser/Thr_Kinases-Pseudokinases"/>
</dbReference>
<gene>
    <name evidence="3" type="ORF">CYCCA115_LOCUS23395</name>
</gene>